<dbReference type="RefSeq" id="WP_012871558.1">
    <property type="nucleotide sequence ID" value="NC_013523.1"/>
</dbReference>
<evidence type="ECO:0000256" key="1">
    <source>
        <dbReference type="SAM" id="Phobius"/>
    </source>
</evidence>
<dbReference type="HOGENOM" id="CLU_133146_1_0_0"/>
<dbReference type="AlphaFoldDB" id="D1C2P4"/>
<evidence type="ECO:0000313" key="2">
    <source>
        <dbReference type="EMBL" id="ACZ38511.1"/>
    </source>
</evidence>
<dbReference type="KEGG" id="sti:Sthe_1075"/>
<protein>
    <recommendedName>
        <fullName evidence="4">DUF983 domain-containing protein</fullName>
    </recommendedName>
</protein>
<keyword evidence="3" id="KW-1185">Reference proteome</keyword>
<reference evidence="3" key="1">
    <citation type="submission" date="2009-11" db="EMBL/GenBank/DDBJ databases">
        <title>The complete chromosome 1 of Sphaerobacter thermophilus DSM 20745.</title>
        <authorList>
            <person name="Lucas S."/>
            <person name="Copeland A."/>
            <person name="Lapidus A."/>
            <person name="Glavina del Rio T."/>
            <person name="Dalin E."/>
            <person name="Tice H."/>
            <person name="Bruce D."/>
            <person name="Goodwin L."/>
            <person name="Pitluck S."/>
            <person name="Kyrpides N."/>
            <person name="Mavromatis K."/>
            <person name="Ivanova N."/>
            <person name="Mikhailova N."/>
            <person name="LaButti K.M."/>
            <person name="Clum A."/>
            <person name="Sun H.I."/>
            <person name="Brettin T."/>
            <person name="Detter J.C."/>
            <person name="Han C."/>
            <person name="Larimer F."/>
            <person name="Land M."/>
            <person name="Hauser L."/>
            <person name="Markowitz V."/>
            <person name="Cheng J.F."/>
            <person name="Hugenholtz P."/>
            <person name="Woyke T."/>
            <person name="Wu D."/>
            <person name="Steenblock K."/>
            <person name="Schneider S."/>
            <person name="Pukall R."/>
            <person name="Goeker M."/>
            <person name="Klenk H.P."/>
            <person name="Eisen J.A."/>
        </authorList>
    </citation>
    <scope>NUCLEOTIDE SEQUENCE [LARGE SCALE GENOMIC DNA]</scope>
    <source>
        <strain evidence="3">ATCC 49802 / DSM 20745 / S 6022</strain>
    </source>
</reference>
<keyword evidence="1" id="KW-1133">Transmembrane helix</keyword>
<dbReference type="Pfam" id="PF06170">
    <property type="entry name" value="DUF983"/>
    <property type="match status" value="1"/>
</dbReference>
<dbReference type="OrthoDB" id="9799456at2"/>
<keyword evidence="1" id="KW-0472">Membrane</keyword>
<name>D1C2P4_SPHTD</name>
<dbReference type="eggNOG" id="COG5349">
    <property type="taxonomic scope" value="Bacteria"/>
</dbReference>
<proteinExistence type="predicted"/>
<gene>
    <name evidence="2" type="ordered locus">Sthe_1075</name>
</gene>
<reference evidence="2 3" key="2">
    <citation type="journal article" date="2010" name="Stand. Genomic Sci.">
        <title>Complete genome sequence of Desulfohalobium retbaense type strain (HR(100)).</title>
        <authorList>
            <person name="Spring S."/>
            <person name="Nolan M."/>
            <person name="Lapidus A."/>
            <person name="Glavina Del Rio T."/>
            <person name="Copeland A."/>
            <person name="Tice H."/>
            <person name="Cheng J.F."/>
            <person name="Lucas S."/>
            <person name="Land M."/>
            <person name="Chen F."/>
            <person name="Bruce D."/>
            <person name="Goodwin L."/>
            <person name="Pitluck S."/>
            <person name="Ivanova N."/>
            <person name="Mavromatis K."/>
            <person name="Mikhailova N."/>
            <person name="Pati A."/>
            <person name="Chen A."/>
            <person name="Palaniappan K."/>
            <person name="Hauser L."/>
            <person name="Chang Y.J."/>
            <person name="Jeffries C.D."/>
            <person name="Munk C."/>
            <person name="Kiss H."/>
            <person name="Chain P."/>
            <person name="Han C."/>
            <person name="Brettin T."/>
            <person name="Detter J.C."/>
            <person name="Schuler E."/>
            <person name="Goker M."/>
            <person name="Rohde M."/>
            <person name="Bristow J."/>
            <person name="Eisen J.A."/>
            <person name="Markowitz V."/>
            <person name="Hugenholtz P."/>
            <person name="Kyrpides N.C."/>
            <person name="Klenk H.P."/>
        </authorList>
    </citation>
    <scope>NUCLEOTIDE SEQUENCE [LARGE SCALE GENOMIC DNA]</scope>
    <source>
        <strain evidence="3">ATCC 49802 / DSM 20745 / S 6022</strain>
    </source>
</reference>
<sequence length="142" mass="16304">MQNLGTSLRVLLRGFLRRCPNCGDPGPYRWWWKMRLRCRQCGLHFEREEGYWTGAMAINLIVTELVFAAIMVATVIITWPDVPMLPLLLVGLAVNAVVAVTFYPIARTIWIAIDLLLHPLEDDEVRETAELRRIRDQTTANV</sequence>
<organism evidence="2 3">
    <name type="scientific">Sphaerobacter thermophilus (strain ATCC 49802 / DSM 20745 / KCCM 41009 / NCIMB 13125 / S 6022)</name>
    <dbReference type="NCBI Taxonomy" id="479434"/>
    <lineage>
        <taxon>Bacteria</taxon>
        <taxon>Pseudomonadati</taxon>
        <taxon>Thermomicrobiota</taxon>
        <taxon>Thermomicrobia</taxon>
        <taxon>Sphaerobacterales</taxon>
        <taxon>Sphaerobacterineae</taxon>
        <taxon>Sphaerobacteraceae</taxon>
        <taxon>Sphaerobacter</taxon>
    </lineage>
</organism>
<evidence type="ECO:0008006" key="4">
    <source>
        <dbReference type="Google" id="ProtNLM"/>
    </source>
</evidence>
<dbReference type="Proteomes" id="UP000002027">
    <property type="component" value="Chromosome 1"/>
</dbReference>
<dbReference type="InterPro" id="IPR009325">
    <property type="entry name" value="DUF983"/>
</dbReference>
<keyword evidence="1" id="KW-0812">Transmembrane</keyword>
<feature type="transmembrane region" description="Helical" evidence="1">
    <location>
        <begin position="85"/>
        <end position="106"/>
    </location>
</feature>
<evidence type="ECO:0000313" key="3">
    <source>
        <dbReference type="Proteomes" id="UP000002027"/>
    </source>
</evidence>
<feature type="transmembrane region" description="Helical" evidence="1">
    <location>
        <begin position="57"/>
        <end position="79"/>
    </location>
</feature>
<accession>D1C2P4</accession>
<dbReference type="InParanoid" id="D1C2P4"/>
<dbReference type="EMBL" id="CP001823">
    <property type="protein sequence ID" value="ACZ38511.1"/>
    <property type="molecule type" value="Genomic_DNA"/>
</dbReference>